<dbReference type="EMBL" id="FTNO01000001">
    <property type="protein sequence ID" value="SIR21956.1"/>
    <property type="molecule type" value="Genomic_DNA"/>
</dbReference>
<accession>A0A1N6Z585</accession>
<evidence type="ECO:0000313" key="2">
    <source>
        <dbReference type="EMBL" id="SIR21956.1"/>
    </source>
</evidence>
<dbReference type="AlphaFoldDB" id="A0A1N6Z585"/>
<dbReference type="RefSeq" id="WP_076429814.1">
    <property type="nucleotide sequence ID" value="NZ_FTNO01000001.1"/>
</dbReference>
<gene>
    <name evidence="2" type="ORF">SAMN05421858_1876</name>
</gene>
<proteinExistence type="predicted"/>
<dbReference type="Proteomes" id="UP000186914">
    <property type="component" value="Unassembled WGS sequence"/>
</dbReference>
<name>A0A1N6Z585_9EURY</name>
<protein>
    <submittedName>
        <fullName evidence="2">Uncharacterized protein</fullName>
    </submittedName>
</protein>
<reference evidence="3" key="1">
    <citation type="submission" date="2017-01" db="EMBL/GenBank/DDBJ databases">
        <authorList>
            <person name="Varghese N."/>
            <person name="Submissions S."/>
        </authorList>
    </citation>
    <scope>NUCLEOTIDE SEQUENCE [LARGE SCALE GENOMIC DNA]</scope>
    <source>
        <strain evidence="3">CGMCC 1.7737</strain>
    </source>
</reference>
<sequence>MRVREWQEILQDVIDRDVDPDGWRAAGGQRAGGVGEDLYLGHRKAGLYHLKTYAKNPYEVRGVGARVARKLDDEIGSYLPEKNSREGRFAVRNPEEKTPDEKEAEARAKHLGEVLKAHADAPTSGADLFDDVMEVVESPAFGPMDFDGYDRPESVSDLGETFEESEKLLTEELDDLIDEDEVGRGFQ</sequence>
<feature type="region of interest" description="Disordered" evidence="1">
    <location>
        <begin position="85"/>
        <end position="105"/>
    </location>
</feature>
<feature type="region of interest" description="Disordered" evidence="1">
    <location>
        <begin position="141"/>
        <end position="161"/>
    </location>
</feature>
<keyword evidence="3" id="KW-1185">Reference proteome</keyword>
<dbReference type="OrthoDB" id="213677at2157"/>
<evidence type="ECO:0000256" key="1">
    <source>
        <dbReference type="SAM" id="MobiDB-lite"/>
    </source>
</evidence>
<organism evidence="2 3">
    <name type="scientific">Haladaptatus litoreus</name>
    <dbReference type="NCBI Taxonomy" id="553468"/>
    <lineage>
        <taxon>Archaea</taxon>
        <taxon>Methanobacteriati</taxon>
        <taxon>Methanobacteriota</taxon>
        <taxon>Stenosarchaea group</taxon>
        <taxon>Halobacteria</taxon>
        <taxon>Halobacteriales</taxon>
        <taxon>Haladaptataceae</taxon>
        <taxon>Haladaptatus</taxon>
    </lineage>
</organism>
<evidence type="ECO:0000313" key="3">
    <source>
        <dbReference type="Proteomes" id="UP000186914"/>
    </source>
</evidence>